<proteinExistence type="predicted"/>
<feature type="transmembrane region" description="Helical" evidence="1">
    <location>
        <begin position="28"/>
        <end position="47"/>
    </location>
</feature>
<dbReference type="EMBL" id="FOFB01000008">
    <property type="protein sequence ID" value="SEQ35110.1"/>
    <property type="molecule type" value="Genomic_DNA"/>
</dbReference>
<feature type="transmembrane region" description="Helical" evidence="1">
    <location>
        <begin position="188"/>
        <end position="210"/>
    </location>
</feature>
<sequence length="449" mass="52346">MEESKHTQEDKQTAKSWLDYLQQESWQLELLISGFVIFLLIGGWQPLSELEYEAMLLANTSNSFRTVIFVYYVLRTAYFSLLMCLLIHVVLRGLWIAAVGLRSVSGEIDYEALNFKTRFTQRLKRRIGSFDEYINRLERFCSVAFTIAFLILFCFLSLVSWSLVAIVLQRGFLLIVGGEWQGTGILGGAGTMSLVVILFSFIYFIDFISLGWLKKLRWVNRPYYYLYIFMGWVTLARFYRPLYYNLIDHRFGRYLALLLPFVIVLILAGASIEQVKYAYFPVMTGDGKVWQDANNYDDEEGNDFNRIWRTSLKSRYASPSGWIEAFVPYIPVNDDPRLLLIDPTLDVSQYTGTKLNGAFTIGQRSNPDADYERILNAFRKKTRLYINDSLYHHVTPLFHFHNQRKQPGTSYMIPVHDLPPGRHELLIKTRIISGDTLRWSDGRTIYFYK</sequence>
<keyword evidence="1" id="KW-0472">Membrane</keyword>
<keyword evidence="1" id="KW-1133">Transmembrane helix</keyword>
<gene>
    <name evidence="2" type="ORF">SAMN05444359_108160</name>
</gene>
<accession>A0A1H9FB09</accession>
<name>A0A1H9FB09_9BACT</name>
<dbReference type="STRING" id="478744.SAMN05444359_108160"/>
<protein>
    <submittedName>
        <fullName evidence="2">Uncharacterized protein</fullName>
    </submittedName>
</protein>
<organism evidence="2 3">
    <name type="scientific">Neolewinella agarilytica</name>
    <dbReference type="NCBI Taxonomy" id="478744"/>
    <lineage>
        <taxon>Bacteria</taxon>
        <taxon>Pseudomonadati</taxon>
        <taxon>Bacteroidota</taxon>
        <taxon>Saprospiria</taxon>
        <taxon>Saprospirales</taxon>
        <taxon>Lewinellaceae</taxon>
        <taxon>Neolewinella</taxon>
    </lineage>
</organism>
<keyword evidence="1" id="KW-0812">Transmembrane</keyword>
<evidence type="ECO:0000313" key="3">
    <source>
        <dbReference type="Proteomes" id="UP000199021"/>
    </source>
</evidence>
<dbReference type="OrthoDB" id="1491387at2"/>
<dbReference type="AlphaFoldDB" id="A0A1H9FB09"/>
<reference evidence="3" key="1">
    <citation type="submission" date="2016-10" db="EMBL/GenBank/DDBJ databases">
        <authorList>
            <person name="Varghese N."/>
            <person name="Submissions S."/>
        </authorList>
    </citation>
    <scope>NUCLEOTIDE SEQUENCE [LARGE SCALE GENOMIC DNA]</scope>
    <source>
        <strain evidence="3">DSM 24740</strain>
    </source>
</reference>
<feature type="transmembrane region" description="Helical" evidence="1">
    <location>
        <begin position="67"/>
        <end position="91"/>
    </location>
</feature>
<keyword evidence="3" id="KW-1185">Reference proteome</keyword>
<dbReference type="Proteomes" id="UP000199021">
    <property type="component" value="Unassembled WGS sequence"/>
</dbReference>
<feature type="transmembrane region" description="Helical" evidence="1">
    <location>
        <begin position="143"/>
        <end position="168"/>
    </location>
</feature>
<evidence type="ECO:0000256" key="1">
    <source>
        <dbReference type="SAM" id="Phobius"/>
    </source>
</evidence>
<dbReference type="InParanoid" id="A0A1H9FB09"/>
<evidence type="ECO:0000313" key="2">
    <source>
        <dbReference type="EMBL" id="SEQ35110.1"/>
    </source>
</evidence>
<feature type="transmembrane region" description="Helical" evidence="1">
    <location>
        <begin position="222"/>
        <end position="239"/>
    </location>
</feature>
<feature type="transmembrane region" description="Helical" evidence="1">
    <location>
        <begin position="251"/>
        <end position="270"/>
    </location>
</feature>
<dbReference type="RefSeq" id="WP_090167610.1">
    <property type="nucleotide sequence ID" value="NZ_FOFB01000008.1"/>
</dbReference>